<feature type="transmembrane region" description="Helical" evidence="1">
    <location>
        <begin position="36"/>
        <end position="55"/>
    </location>
</feature>
<keyword evidence="3" id="KW-1185">Reference proteome</keyword>
<dbReference type="AlphaFoldDB" id="A0A1T4QC78"/>
<sequence>MILQNILIAAIFIGIIIFEVPTLVKNEEWRELTVFSFLLLVGLVLVIMMVNGFSFSRFYI</sequence>
<keyword evidence="1" id="KW-1133">Transmembrane helix</keyword>
<evidence type="ECO:0000256" key="1">
    <source>
        <dbReference type="SAM" id="Phobius"/>
    </source>
</evidence>
<feature type="transmembrane region" description="Helical" evidence="1">
    <location>
        <begin position="6"/>
        <end position="24"/>
    </location>
</feature>
<evidence type="ECO:0000313" key="2">
    <source>
        <dbReference type="EMBL" id="SKA01305.1"/>
    </source>
</evidence>
<dbReference type="STRING" id="142842.SAMN02745118_02507"/>
<name>A0A1T4QC78_9FIRM</name>
<dbReference type="EMBL" id="FUWM01000026">
    <property type="protein sequence ID" value="SKA01305.1"/>
    <property type="molecule type" value="Genomic_DNA"/>
</dbReference>
<evidence type="ECO:0000313" key="3">
    <source>
        <dbReference type="Proteomes" id="UP000190625"/>
    </source>
</evidence>
<keyword evidence="1" id="KW-0472">Membrane</keyword>
<reference evidence="3" key="1">
    <citation type="submission" date="2017-02" db="EMBL/GenBank/DDBJ databases">
        <authorList>
            <person name="Varghese N."/>
            <person name="Submissions S."/>
        </authorList>
    </citation>
    <scope>NUCLEOTIDE SEQUENCE [LARGE SCALE GENOMIC DNA]</scope>
    <source>
        <strain evidence="3">ATCC BAA-73</strain>
    </source>
</reference>
<organism evidence="2 3">
    <name type="scientific">Selenihalanaerobacter shriftii</name>
    <dbReference type="NCBI Taxonomy" id="142842"/>
    <lineage>
        <taxon>Bacteria</taxon>
        <taxon>Bacillati</taxon>
        <taxon>Bacillota</taxon>
        <taxon>Clostridia</taxon>
        <taxon>Halanaerobiales</taxon>
        <taxon>Halobacteroidaceae</taxon>
        <taxon>Selenihalanaerobacter</taxon>
    </lineage>
</organism>
<accession>A0A1T4QC78</accession>
<protein>
    <submittedName>
        <fullName evidence="2">Uncharacterized protein</fullName>
    </submittedName>
</protein>
<gene>
    <name evidence="2" type="ORF">SAMN02745118_02507</name>
</gene>
<dbReference type="Proteomes" id="UP000190625">
    <property type="component" value="Unassembled WGS sequence"/>
</dbReference>
<keyword evidence="1" id="KW-0812">Transmembrane</keyword>
<proteinExistence type="predicted"/>